<protein>
    <submittedName>
        <fullName evidence="9">Sigma factor</fullName>
    </submittedName>
</protein>
<feature type="domain" description="RNA polymerase sigma factor 70 region 4 type 2" evidence="7">
    <location>
        <begin position="98"/>
        <end position="148"/>
    </location>
</feature>
<keyword evidence="5" id="KW-0804">Transcription</keyword>
<proteinExistence type="inferred from homology"/>
<accession>A0ABU7JW02</accession>
<dbReference type="Proteomes" id="UP001331936">
    <property type="component" value="Unassembled WGS sequence"/>
</dbReference>
<dbReference type="InterPro" id="IPR013249">
    <property type="entry name" value="RNA_pol_sigma70_r4_t2"/>
</dbReference>
<feature type="domain" description="DUF6596" evidence="8">
    <location>
        <begin position="161"/>
        <end position="251"/>
    </location>
</feature>
<dbReference type="InterPro" id="IPR013325">
    <property type="entry name" value="RNA_pol_sigma_r2"/>
</dbReference>
<keyword evidence="2" id="KW-0805">Transcription regulation</keyword>
<dbReference type="InterPro" id="IPR007627">
    <property type="entry name" value="RNA_pol_sigma70_r2"/>
</dbReference>
<evidence type="ECO:0000256" key="2">
    <source>
        <dbReference type="ARBA" id="ARBA00023015"/>
    </source>
</evidence>
<evidence type="ECO:0000256" key="3">
    <source>
        <dbReference type="ARBA" id="ARBA00023082"/>
    </source>
</evidence>
<comment type="similarity">
    <text evidence="1">Belongs to the sigma-70 factor family. ECF subfamily.</text>
</comment>
<reference evidence="9 10" key="1">
    <citation type="submission" date="2023-08" db="EMBL/GenBank/DDBJ databases">
        <authorList>
            <person name="Girao M."/>
            <person name="Carvalho M.F."/>
        </authorList>
    </citation>
    <scope>NUCLEOTIDE SEQUENCE [LARGE SCALE GENOMIC DNA]</scope>
    <source>
        <strain evidence="9 10">CC-R104</strain>
    </source>
</reference>
<keyword evidence="10" id="KW-1185">Reference proteome</keyword>
<dbReference type="PANTHER" id="PTHR47756:SF2">
    <property type="entry name" value="BLL6612 PROTEIN"/>
    <property type="match status" value="1"/>
</dbReference>
<dbReference type="InterPro" id="IPR013324">
    <property type="entry name" value="RNA_pol_sigma_r3/r4-like"/>
</dbReference>
<dbReference type="RefSeq" id="WP_330153586.1">
    <property type="nucleotide sequence ID" value="NZ_JAUZMZ010000128.1"/>
</dbReference>
<name>A0ABU7JW02_9NOCA</name>
<dbReference type="SUPFAM" id="SSF88946">
    <property type="entry name" value="Sigma2 domain of RNA polymerase sigma factors"/>
    <property type="match status" value="1"/>
</dbReference>
<evidence type="ECO:0000256" key="5">
    <source>
        <dbReference type="ARBA" id="ARBA00023163"/>
    </source>
</evidence>
<sequence length="381" mass="41646">MDEALLRSLTPTVIGILGRRGADFAAAEDAVQDALIDALRVWPENPPRDPQGWLVTVAWRKFLDATRADVSRRRREIWVGTEPARGPGEAMEDTLALYFLCAHPSLTPASAVALTLRAVGGLTTHQIAQAYLVPEKTMAQRISRAKRTVAGVRFDRHGDVATVLRTLYLVFNEGYSGDVDLAAEAIRLTRQLAAGCDHPEVSGLLALMLLHHARRPARIRADGSLVPLTDQDRTHWDIGMITEGIDLLRKALARDELGEFQAQAAIAALHADAQTADETDWVQIVEWYDELVRLTDSPVARLNRVVAVGEADGPRAGLAALSEIDPALPRYTAVAAYLHEKDGDLVAAARLYAEAARSAPNLPERDHLIRQAARLNATLRS</sequence>
<dbReference type="Pfam" id="PF04542">
    <property type="entry name" value="Sigma70_r2"/>
    <property type="match status" value="1"/>
</dbReference>
<keyword evidence="3" id="KW-0731">Sigma factor</keyword>
<evidence type="ECO:0000256" key="4">
    <source>
        <dbReference type="ARBA" id="ARBA00023125"/>
    </source>
</evidence>
<evidence type="ECO:0000259" key="7">
    <source>
        <dbReference type="Pfam" id="PF08281"/>
    </source>
</evidence>
<dbReference type="Pfam" id="PF08281">
    <property type="entry name" value="Sigma70_r4_2"/>
    <property type="match status" value="1"/>
</dbReference>
<dbReference type="PANTHER" id="PTHR47756">
    <property type="entry name" value="BLL6612 PROTEIN-RELATED"/>
    <property type="match status" value="1"/>
</dbReference>
<organism evidence="9 10">
    <name type="scientific">Rhodococcus chondri</name>
    <dbReference type="NCBI Taxonomy" id="3065941"/>
    <lineage>
        <taxon>Bacteria</taxon>
        <taxon>Bacillati</taxon>
        <taxon>Actinomycetota</taxon>
        <taxon>Actinomycetes</taxon>
        <taxon>Mycobacteriales</taxon>
        <taxon>Nocardiaceae</taxon>
        <taxon>Rhodococcus</taxon>
    </lineage>
</organism>
<feature type="domain" description="RNA polymerase sigma-70 region 2" evidence="6">
    <location>
        <begin position="6"/>
        <end position="68"/>
    </location>
</feature>
<evidence type="ECO:0000256" key="1">
    <source>
        <dbReference type="ARBA" id="ARBA00010641"/>
    </source>
</evidence>
<dbReference type="Pfam" id="PF20239">
    <property type="entry name" value="DUF6596"/>
    <property type="match status" value="1"/>
</dbReference>
<dbReference type="InterPro" id="IPR046531">
    <property type="entry name" value="DUF6596"/>
</dbReference>
<evidence type="ECO:0000313" key="9">
    <source>
        <dbReference type="EMBL" id="MEE2034213.1"/>
    </source>
</evidence>
<dbReference type="EMBL" id="JAUZMZ010000128">
    <property type="protein sequence ID" value="MEE2034213.1"/>
    <property type="molecule type" value="Genomic_DNA"/>
</dbReference>
<comment type="caution">
    <text evidence="9">The sequence shown here is derived from an EMBL/GenBank/DDBJ whole genome shotgun (WGS) entry which is preliminary data.</text>
</comment>
<dbReference type="SUPFAM" id="SSF88659">
    <property type="entry name" value="Sigma3 and sigma4 domains of RNA polymerase sigma factors"/>
    <property type="match status" value="1"/>
</dbReference>
<evidence type="ECO:0000313" key="10">
    <source>
        <dbReference type="Proteomes" id="UP001331936"/>
    </source>
</evidence>
<dbReference type="Gene3D" id="1.10.1740.10">
    <property type="match status" value="1"/>
</dbReference>
<dbReference type="InterPro" id="IPR036388">
    <property type="entry name" value="WH-like_DNA-bd_sf"/>
</dbReference>
<evidence type="ECO:0000259" key="6">
    <source>
        <dbReference type="Pfam" id="PF04542"/>
    </source>
</evidence>
<evidence type="ECO:0000259" key="8">
    <source>
        <dbReference type="Pfam" id="PF20239"/>
    </source>
</evidence>
<dbReference type="Gene3D" id="1.10.10.10">
    <property type="entry name" value="Winged helix-like DNA-binding domain superfamily/Winged helix DNA-binding domain"/>
    <property type="match status" value="1"/>
</dbReference>
<gene>
    <name evidence="9" type="ORF">Q8814_19195</name>
</gene>
<keyword evidence="4" id="KW-0238">DNA-binding</keyword>